<dbReference type="AlphaFoldDB" id="A0A2R8AEK2"/>
<feature type="chain" id="PRO_5015317046" description="Lysozyme inhibitor LprI-like N-terminal domain-containing protein" evidence="1">
    <location>
        <begin position="20"/>
        <end position="172"/>
    </location>
</feature>
<reference evidence="3 4" key="1">
    <citation type="submission" date="2018-03" db="EMBL/GenBank/DDBJ databases">
        <authorList>
            <person name="Keele B.F."/>
        </authorList>
    </citation>
    <scope>NUCLEOTIDE SEQUENCE [LARGE SCALE GENOMIC DNA]</scope>
    <source>
        <strain evidence="3 4">CeCT 8812</strain>
    </source>
</reference>
<keyword evidence="1" id="KW-0732">Signal</keyword>
<dbReference type="OrthoDB" id="7340239at2"/>
<name>A0A2R8AEK2_9RHOB</name>
<dbReference type="Proteomes" id="UP000244932">
    <property type="component" value="Unassembled WGS sequence"/>
</dbReference>
<protein>
    <recommendedName>
        <fullName evidence="2">Lysozyme inhibitor LprI-like N-terminal domain-containing protein</fullName>
    </recommendedName>
</protein>
<evidence type="ECO:0000259" key="2">
    <source>
        <dbReference type="Pfam" id="PF07007"/>
    </source>
</evidence>
<feature type="signal peptide" evidence="1">
    <location>
        <begin position="1"/>
        <end position="19"/>
    </location>
</feature>
<keyword evidence="4" id="KW-1185">Reference proteome</keyword>
<dbReference type="EMBL" id="OMKW01000004">
    <property type="protein sequence ID" value="SPF30637.1"/>
    <property type="molecule type" value="Genomic_DNA"/>
</dbReference>
<dbReference type="RefSeq" id="WP_108783358.1">
    <property type="nucleotide sequence ID" value="NZ_OMKW01000004.1"/>
</dbReference>
<feature type="domain" description="Lysozyme inhibitor LprI-like N-terminal" evidence="2">
    <location>
        <begin position="56"/>
        <end position="163"/>
    </location>
</feature>
<gene>
    <name evidence="3" type="ORF">POI8812_02977</name>
</gene>
<evidence type="ECO:0000313" key="4">
    <source>
        <dbReference type="Proteomes" id="UP000244932"/>
    </source>
</evidence>
<dbReference type="Pfam" id="PF07007">
    <property type="entry name" value="LprI"/>
    <property type="match status" value="1"/>
</dbReference>
<accession>A0A2R8AEK2</accession>
<evidence type="ECO:0000256" key="1">
    <source>
        <dbReference type="SAM" id="SignalP"/>
    </source>
</evidence>
<evidence type="ECO:0000313" key="3">
    <source>
        <dbReference type="EMBL" id="SPF30637.1"/>
    </source>
</evidence>
<proteinExistence type="predicted"/>
<sequence>MKDLIWVCGLMGLAAAVPAAGQDFAYSDDATVQCLNQAEANATTPLYCIGASADQCIDDNPHGSSTIGLGVCFSEEAGFWDSVLNAEYQRLLGETAEFEKANADAGINAPPLEPSLRDMQRRWIDYRDQRCTFEAAQWGGGTGMGPATAECFMRATAEQALYLRTQIVETWE</sequence>
<dbReference type="InterPro" id="IPR009739">
    <property type="entry name" value="LprI-like_N"/>
</dbReference>
<dbReference type="Gene3D" id="1.20.1270.180">
    <property type="match status" value="1"/>
</dbReference>
<organism evidence="3 4">
    <name type="scientific">Pontivivens insulae</name>
    <dbReference type="NCBI Taxonomy" id="1639689"/>
    <lineage>
        <taxon>Bacteria</taxon>
        <taxon>Pseudomonadati</taxon>
        <taxon>Pseudomonadota</taxon>
        <taxon>Alphaproteobacteria</taxon>
        <taxon>Rhodobacterales</taxon>
        <taxon>Paracoccaceae</taxon>
        <taxon>Pontivivens</taxon>
    </lineage>
</organism>